<accession>A0AAE0DIV0</accession>
<reference evidence="2" key="1">
    <citation type="submission" date="2022-11" db="EMBL/GenBank/DDBJ databases">
        <title>Chromosomal genome sequence assembly and mating type (MAT) locus characterization of the leprose asexual lichenized fungus Lepraria neglecta (Nyl.) Erichsen.</title>
        <authorList>
            <person name="Allen J.L."/>
            <person name="Pfeffer B."/>
        </authorList>
    </citation>
    <scope>NUCLEOTIDE SEQUENCE</scope>
    <source>
        <strain evidence="2">Allen 5258</strain>
    </source>
</reference>
<feature type="signal peptide" evidence="1">
    <location>
        <begin position="1"/>
        <end position="19"/>
    </location>
</feature>
<keyword evidence="1" id="KW-0732">Signal</keyword>
<comment type="caution">
    <text evidence="2">The sequence shown here is derived from an EMBL/GenBank/DDBJ whole genome shotgun (WGS) entry which is preliminary data.</text>
</comment>
<feature type="chain" id="PRO_5042263251" evidence="1">
    <location>
        <begin position="20"/>
        <end position="218"/>
    </location>
</feature>
<protein>
    <submittedName>
        <fullName evidence="2">Uncharacterized protein</fullName>
    </submittedName>
</protein>
<name>A0AAE0DIV0_9LECA</name>
<keyword evidence="3" id="KW-1185">Reference proteome</keyword>
<dbReference type="EMBL" id="JASNWA010000008">
    <property type="protein sequence ID" value="KAK3171807.1"/>
    <property type="molecule type" value="Genomic_DNA"/>
</dbReference>
<evidence type="ECO:0000256" key="1">
    <source>
        <dbReference type="SAM" id="SignalP"/>
    </source>
</evidence>
<evidence type="ECO:0000313" key="3">
    <source>
        <dbReference type="Proteomes" id="UP001276659"/>
    </source>
</evidence>
<sequence>MARFLTFLAVLSTTFRAHGTPTEAAPAAKSSYCAKFDDLPENPGGFDPATDPVGTYKGISYLGFVVATQHNSAEKYFNIPSQPNIINSGTQSRDLYGGSPALQINTTATGGPKDTFTLTSLRLACLVTNGALTSNANGCTVLFVGNKRSGARSVTYEYEYPNQNTNPGPGTPLATFGTVTFPNNFKGLSEVFISLTAVQNDVIGVDPLLDNVCLSIQG</sequence>
<dbReference type="AlphaFoldDB" id="A0AAE0DIV0"/>
<gene>
    <name evidence="2" type="ORF">OEA41_003891</name>
</gene>
<proteinExistence type="predicted"/>
<dbReference type="Proteomes" id="UP001276659">
    <property type="component" value="Unassembled WGS sequence"/>
</dbReference>
<evidence type="ECO:0000313" key="2">
    <source>
        <dbReference type="EMBL" id="KAK3171807.1"/>
    </source>
</evidence>
<organism evidence="2 3">
    <name type="scientific">Lepraria neglecta</name>
    <dbReference type="NCBI Taxonomy" id="209136"/>
    <lineage>
        <taxon>Eukaryota</taxon>
        <taxon>Fungi</taxon>
        <taxon>Dikarya</taxon>
        <taxon>Ascomycota</taxon>
        <taxon>Pezizomycotina</taxon>
        <taxon>Lecanoromycetes</taxon>
        <taxon>OSLEUM clade</taxon>
        <taxon>Lecanoromycetidae</taxon>
        <taxon>Lecanorales</taxon>
        <taxon>Lecanorineae</taxon>
        <taxon>Stereocaulaceae</taxon>
        <taxon>Lepraria</taxon>
    </lineage>
</organism>